<name>A0A7W3QPY4_ACTNM</name>
<proteinExistence type="predicted"/>
<dbReference type="PRINTS" id="PR00364">
    <property type="entry name" value="DISEASERSIST"/>
</dbReference>
<dbReference type="Proteomes" id="UP000572680">
    <property type="component" value="Unassembled WGS sequence"/>
</dbReference>
<dbReference type="GO" id="GO:0043531">
    <property type="term" value="F:ADP binding"/>
    <property type="evidence" value="ECO:0007669"/>
    <property type="project" value="InterPro"/>
</dbReference>
<dbReference type="Gene3D" id="3.40.50.300">
    <property type="entry name" value="P-loop containing nucleotide triphosphate hydrolases"/>
    <property type="match status" value="1"/>
</dbReference>
<dbReference type="InterPro" id="IPR019734">
    <property type="entry name" value="TPR_rpt"/>
</dbReference>
<dbReference type="InterPro" id="IPR012318">
    <property type="entry name" value="HTH_CRP"/>
</dbReference>
<keyword evidence="4" id="KW-0802">TPR repeat</keyword>
<feature type="domain" description="HTH crp-type" evidence="6">
    <location>
        <begin position="151"/>
        <end position="224"/>
    </location>
</feature>
<dbReference type="Pfam" id="PF13374">
    <property type="entry name" value="TPR_10"/>
    <property type="match status" value="1"/>
</dbReference>
<dbReference type="SMART" id="SM00100">
    <property type="entry name" value="cNMP"/>
    <property type="match status" value="1"/>
</dbReference>
<dbReference type="Gene3D" id="1.10.10.10">
    <property type="entry name" value="Winged helix-like DNA-binding domain superfamily/Winged helix DNA-binding domain"/>
    <property type="match status" value="1"/>
</dbReference>
<dbReference type="Pfam" id="PF00931">
    <property type="entry name" value="NB-ARC"/>
    <property type="match status" value="1"/>
</dbReference>
<dbReference type="Gene3D" id="1.25.40.10">
    <property type="entry name" value="Tetratricopeptide repeat domain"/>
    <property type="match status" value="3"/>
</dbReference>
<evidence type="ECO:0000259" key="5">
    <source>
        <dbReference type="PROSITE" id="PS50042"/>
    </source>
</evidence>
<evidence type="ECO:0000313" key="7">
    <source>
        <dbReference type="EMBL" id="MBA8955154.1"/>
    </source>
</evidence>
<organism evidence="7 8">
    <name type="scientific">Actinomadura namibiensis</name>
    <dbReference type="NCBI Taxonomy" id="182080"/>
    <lineage>
        <taxon>Bacteria</taxon>
        <taxon>Bacillati</taxon>
        <taxon>Actinomycetota</taxon>
        <taxon>Actinomycetes</taxon>
        <taxon>Streptosporangiales</taxon>
        <taxon>Thermomonosporaceae</taxon>
        <taxon>Actinomadura</taxon>
    </lineage>
</organism>
<evidence type="ECO:0000256" key="2">
    <source>
        <dbReference type="ARBA" id="ARBA00023125"/>
    </source>
</evidence>
<dbReference type="SUPFAM" id="SSF51206">
    <property type="entry name" value="cAMP-binding domain-like"/>
    <property type="match status" value="1"/>
</dbReference>
<dbReference type="GO" id="GO:0003677">
    <property type="term" value="F:DNA binding"/>
    <property type="evidence" value="ECO:0007669"/>
    <property type="project" value="UniProtKB-KW"/>
</dbReference>
<dbReference type="CDD" id="cd00038">
    <property type="entry name" value="CAP_ED"/>
    <property type="match status" value="1"/>
</dbReference>
<keyword evidence="8" id="KW-1185">Reference proteome</keyword>
<dbReference type="InterPro" id="IPR036390">
    <property type="entry name" value="WH_DNA-bd_sf"/>
</dbReference>
<evidence type="ECO:0000256" key="4">
    <source>
        <dbReference type="PROSITE-ProRule" id="PRU00339"/>
    </source>
</evidence>
<evidence type="ECO:0000259" key="6">
    <source>
        <dbReference type="PROSITE" id="PS51063"/>
    </source>
</evidence>
<reference evidence="7 8" key="1">
    <citation type="submission" date="2020-08" db="EMBL/GenBank/DDBJ databases">
        <title>Genomic Encyclopedia of Type Strains, Phase IV (KMG-IV): sequencing the most valuable type-strain genomes for metagenomic binning, comparative biology and taxonomic classification.</title>
        <authorList>
            <person name="Goeker M."/>
        </authorList>
    </citation>
    <scope>NUCLEOTIDE SEQUENCE [LARGE SCALE GENOMIC DNA]</scope>
    <source>
        <strain evidence="7 8">DSM 44197</strain>
    </source>
</reference>
<evidence type="ECO:0000256" key="1">
    <source>
        <dbReference type="ARBA" id="ARBA00023015"/>
    </source>
</evidence>
<dbReference type="InterPro" id="IPR000595">
    <property type="entry name" value="cNMP-bd_dom"/>
</dbReference>
<dbReference type="RefSeq" id="WP_182847181.1">
    <property type="nucleotide sequence ID" value="NZ_BAAALP010000040.1"/>
</dbReference>
<dbReference type="Pfam" id="PF00027">
    <property type="entry name" value="cNMP_binding"/>
    <property type="match status" value="1"/>
</dbReference>
<dbReference type="Pfam" id="PF13545">
    <property type="entry name" value="HTH_Crp_2"/>
    <property type="match status" value="1"/>
</dbReference>
<keyword evidence="2" id="KW-0238">DNA-binding</keyword>
<feature type="domain" description="Cyclic nucleotide-binding" evidence="5">
    <location>
        <begin position="11"/>
        <end position="138"/>
    </location>
</feature>
<dbReference type="InterPro" id="IPR011990">
    <property type="entry name" value="TPR-like_helical_dom_sf"/>
</dbReference>
<dbReference type="SMART" id="SM00419">
    <property type="entry name" value="HTH_CRP"/>
    <property type="match status" value="1"/>
</dbReference>
<dbReference type="InterPro" id="IPR003593">
    <property type="entry name" value="AAA+_ATPase"/>
</dbReference>
<evidence type="ECO:0000313" key="8">
    <source>
        <dbReference type="Proteomes" id="UP000572680"/>
    </source>
</evidence>
<dbReference type="Gene3D" id="2.60.120.10">
    <property type="entry name" value="Jelly Rolls"/>
    <property type="match status" value="1"/>
</dbReference>
<keyword evidence="1" id="KW-0805">Transcription regulation</keyword>
<keyword evidence="3" id="KW-0804">Transcription</keyword>
<dbReference type="PROSITE" id="PS50042">
    <property type="entry name" value="CNMP_BINDING_3"/>
    <property type="match status" value="1"/>
</dbReference>
<dbReference type="SMART" id="SM00382">
    <property type="entry name" value="AAA"/>
    <property type="match status" value="1"/>
</dbReference>
<dbReference type="SUPFAM" id="SSF52540">
    <property type="entry name" value="P-loop containing nucleoside triphosphate hydrolases"/>
    <property type="match status" value="1"/>
</dbReference>
<dbReference type="InterPro" id="IPR018490">
    <property type="entry name" value="cNMP-bd_dom_sf"/>
</dbReference>
<dbReference type="InterPro" id="IPR014710">
    <property type="entry name" value="RmlC-like_jellyroll"/>
</dbReference>
<dbReference type="SUPFAM" id="SSF48452">
    <property type="entry name" value="TPR-like"/>
    <property type="match status" value="3"/>
</dbReference>
<gene>
    <name evidence="7" type="ORF">HNR61_006828</name>
</gene>
<dbReference type="EMBL" id="JACJIA010000011">
    <property type="protein sequence ID" value="MBA8955154.1"/>
    <property type="molecule type" value="Genomic_DNA"/>
</dbReference>
<evidence type="ECO:0000256" key="3">
    <source>
        <dbReference type="ARBA" id="ARBA00023163"/>
    </source>
</evidence>
<protein>
    <submittedName>
        <fullName evidence="7">Tetratricopeptide (TPR) repeat protein/CRP-like cAMP-binding protein</fullName>
    </submittedName>
</protein>
<dbReference type="Pfam" id="PF13176">
    <property type="entry name" value="TPR_7"/>
    <property type="match status" value="1"/>
</dbReference>
<dbReference type="InterPro" id="IPR036388">
    <property type="entry name" value="WH-like_DNA-bd_sf"/>
</dbReference>
<accession>A0A7W3QPY4</accession>
<feature type="repeat" description="TPR" evidence="4">
    <location>
        <begin position="1032"/>
        <end position="1065"/>
    </location>
</feature>
<comment type="caution">
    <text evidence="7">The sequence shown here is derived from an EMBL/GenBank/DDBJ whole genome shotgun (WGS) entry which is preliminary data.</text>
</comment>
<dbReference type="PROSITE" id="PS51063">
    <property type="entry name" value="HTH_CRP_2"/>
    <property type="match status" value="1"/>
</dbReference>
<dbReference type="PROSITE" id="PS50005">
    <property type="entry name" value="TPR"/>
    <property type="match status" value="1"/>
</dbReference>
<dbReference type="InterPro" id="IPR002182">
    <property type="entry name" value="NB-ARC"/>
</dbReference>
<dbReference type="InterPro" id="IPR027417">
    <property type="entry name" value="P-loop_NTPase"/>
</dbReference>
<dbReference type="SUPFAM" id="SSF46785">
    <property type="entry name" value="Winged helix' DNA-binding domain"/>
    <property type="match status" value="1"/>
</dbReference>
<dbReference type="SMART" id="SM00028">
    <property type="entry name" value="TPR"/>
    <property type="match status" value="9"/>
</dbReference>
<dbReference type="Pfam" id="PF13424">
    <property type="entry name" value="TPR_12"/>
    <property type="match status" value="4"/>
</dbReference>
<dbReference type="GO" id="GO:0006355">
    <property type="term" value="P:regulation of DNA-templated transcription"/>
    <property type="evidence" value="ECO:0007669"/>
    <property type="project" value="InterPro"/>
</dbReference>
<sequence length="1313" mass="143165">MIDHDVRPGSFWERLTPADRQALRAMGRRTDVPPGGFLCHQGVAASGVCVVFRAGTRTVGNALAKEFVDSSEGDESIIDLFGPGDLVGALAPWGHPQRASVRSLDHVAVLRIDRRQFGSLLAANPQVAEAMMHTVAESGTLGGRRHAVRVAEHQQRLAYHLLELAHRFGDTAAHGVEIPLRLSQADLANWAGISRETLVRWFRRWRARGILDGRTRPLTILDPEALRLAASPWGDEWPAAGRPDPAVPDRVPRAGLAARSPVRLEPAGTPATTPAVVRLPADKPFFTGRNVSLNKLDLLVVQTEMPRAVVIQGMAGVGKTTLALHWAHRAADRFPGGVVFADLRGTRGPVAPAEAMGQVLRGVGVPGDQLPRTEAELAAQCRSLLADRRMLLILDDVADAAQVRPLLAALNAGLAIVTTQRRLPISLDDADIRVLELAEMALDEAVALVAAVLGPGDPRVRRERKAVERLAKECGFLPLALAVMAGKLAEDPAAPIGDTVRELETSDIPAASSYTASSYMTSSYMVPFAPVPFGRPPDRTAPADPVLNGAPLTVPLTATPLTAAALPEGGTPATATPALHTALSPTFEVAYRGLHPDRRAAFRALGLATGPDFTAAALAALTGRDAAGARECLEDLRQAFLVQDVSPGRYRMHDLLRDFARERGLIQDADNDRLAAQRRLLAHYLAEARRARRALARHRRPTLDDADAGTTADRAAQGRHAALEWFETERRNLVAAAHQAGRLGLHRTCWELADALFDFQEFRRYTEDNIGIHLAGLRAARAEGDWQAAAVMLHNLAVSYAGLGGNVQAIGYAEEARRGFRSVDPPDRFGEAVALATLADVHVALSRYVTAIEHARLSLEAHRELGDVAGIARGHETLARAYLSLADYPAAQHHADQALTLRRQADDAPGVAESLLTLAQVHRRRGTLHDAARHGLEALFIRQGEGDRPGTAQAMTELARINANLGLRDLALHDARQALRIYQELGGRGGEAGTLTTLGRLMCDAARFAEAFTYCGQALRLHREIGDRHKEAETLAQIGIVHWRLGRYREAHEHLVRALEIRREIGDQHGEAHDLEHLSMVMRRLERHQEAFVLGLEALDLWHRLGARGRLAGTLGSLARTYLRLGLHEEAERAARQALRLREEINDSYGKGIGTDTFATVLRRSGRPVEALEWEHEALRLLDEVGDRYGAGTALVHLAAIHLDLDDPEAALATGRRALEQTTELGDTYEQANALSSMARACQRLGRHDEAVRHSRHEIDIRRDMGDHRGQRLALNRLRASDLARGEHAEAADCVRHIRAIDQWLESAGDPRR</sequence>
<dbReference type="PANTHER" id="PTHR10098">
    <property type="entry name" value="RAPSYN-RELATED"/>
    <property type="match status" value="1"/>
</dbReference>